<sequence>TDELDGQSICSDSHPHDNISNRRGITSIRNEHVSSWHKECSYAAIIILALCAFVCTFFTDFRIRLN</sequence>
<keyword evidence="1" id="KW-0812">Transmembrane</keyword>
<dbReference type="EMBL" id="CAJOBD010019900">
    <property type="protein sequence ID" value="CAF4237535.1"/>
    <property type="molecule type" value="Genomic_DNA"/>
</dbReference>
<protein>
    <submittedName>
        <fullName evidence="2">Uncharacterized protein</fullName>
    </submittedName>
</protein>
<organism evidence="2 3">
    <name type="scientific">Rotaria sordida</name>
    <dbReference type="NCBI Taxonomy" id="392033"/>
    <lineage>
        <taxon>Eukaryota</taxon>
        <taxon>Metazoa</taxon>
        <taxon>Spiralia</taxon>
        <taxon>Gnathifera</taxon>
        <taxon>Rotifera</taxon>
        <taxon>Eurotatoria</taxon>
        <taxon>Bdelloidea</taxon>
        <taxon>Philodinida</taxon>
        <taxon>Philodinidae</taxon>
        <taxon>Rotaria</taxon>
    </lineage>
</organism>
<dbReference type="Proteomes" id="UP000663836">
    <property type="component" value="Unassembled WGS sequence"/>
</dbReference>
<reference evidence="2" key="1">
    <citation type="submission" date="2021-02" db="EMBL/GenBank/DDBJ databases">
        <authorList>
            <person name="Nowell W R."/>
        </authorList>
    </citation>
    <scope>NUCLEOTIDE SEQUENCE</scope>
</reference>
<gene>
    <name evidence="2" type="ORF">JBS370_LOCUS38163</name>
</gene>
<evidence type="ECO:0000256" key="1">
    <source>
        <dbReference type="SAM" id="Phobius"/>
    </source>
</evidence>
<accession>A0A820DTB6</accession>
<comment type="caution">
    <text evidence="2">The sequence shown here is derived from an EMBL/GenBank/DDBJ whole genome shotgun (WGS) entry which is preliminary data.</text>
</comment>
<keyword evidence="1" id="KW-1133">Transmembrane helix</keyword>
<evidence type="ECO:0000313" key="3">
    <source>
        <dbReference type="Proteomes" id="UP000663836"/>
    </source>
</evidence>
<dbReference type="AlphaFoldDB" id="A0A820DTB6"/>
<keyword evidence="1" id="KW-0472">Membrane</keyword>
<name>A0A820DTB6_9BILA</name>
<evidence type="ECO:0000313" key="2">
    <source>
        <dbReference type="EMBL" id="CAF4237535.1"/>
    </source>
</evidence>
<feature type="transmembrane region" description="Helical" evidence="1">
    <location>
        <begin position="42"/>
        <end position="61"/>
    </location>
</feature>
<proteinExistence type="predicted"/>
<feature type="non-terminal residue" evidence="2">
    <location>
        <position position="1"/>
    </location>
</feature>